<reference evidence="2 3" key="1">
    <citation type="submission" date="2011-10" db="EMBL/GenBank/DDBJ databases">
        <authorList>
            <person name="Genoscope - CEA"/>
        </authorList>
    </citation>
    <scope>NUCLEOTIDE SEQUENCE [LARGE SCALE GENOMIC DNA]</scope>
    <source>
        <strain evidence="2 3">RCC 1105</strain>
    </source>
</reference>
<feature type="compositionally biased region" description="Low complexity" evidence="1">
    <location>
        <begin position="56"/>
        <end position="68"/>
    </location>
</feature>
<sequence>MHTTRAFSRRAASLERSARRLLSSFECSASSSNTNAAFKRASRSSTMSPLCSRPFSTSSSSSSSSSSSGLKNNNKFTAAARAASATRAFRTNARRALKATLGERGYREMEKMVKQVQNPMHVYRQKKREMKAIRQHNEHFFRILKTIGVTVALWRVLAETKDFSERGFEKGFSVSRKVEKELLASAIASAAMMRALTKGRPLDAVGISKQLAKSASSEYKGLSEVLGTPLRVNESVYSQTTRSEHWRGRGNKAIVTRHACVISGTKGDGVLSFLCVENGSGGVMSVVSTKISSASGRSNVDVEDDIGDAPSSSPKSIPQILTSEQVAAHTSTAVKSVGGFFRRTLLENDTSAVTVARIDVFPNDDDVEEEERDDETTASCKKYTPALTTYLKGTERLDGEDLALHHARESVRRFGLGRRTVASVIDFTKKTSDDDSSSSSAAAAFRKSFAKRKERCERKS</sequence>
<evidence type="ECO:0000313" key="2">
    <source>
        <dbReference type="EMBL" id="CCO19940.1"/>
    </source>
</evidence>
<evidence type="ECO:0000256" key="1">
    <source>
        <dbReference type="SAM" id="MobiDB-lite"/>
    </source>
</evidence>
<protein>
    <submittedName>
        <fullName evidence="2">Uncharacterized protein</fullName>
    </submittedName>
</protein>
<evidence type="ECO:0000313" key="3">
    <source>
        <dbReference type="Proteomes" id="UP000198341"/>
    </source>
</evidence>
<feature type="region of interest" description="Disordered" evidence="1">
    <location>
        <begin position="36"/>
        <end position="72"/>
    </location>
</feature>
<keyword evidence="3" id="KW-1185">Reference proteome</keyword>
<proteinExistence type="predicted"/>
<feature type="region of interest" description="Disordered" evidence="1">
    <location>
        <begin position="297"/>
        <end position="317"/>
    </location>
</feature>
<dbReference type="GeneID" id="19011641"/>
<dbReference type="EMBL" id="FO082264">
    <property type="protein sequence ID" value="CCO19940.1"/>
    <property type="molecule type" value="Genomic_DNA"/>
</dbReference>
<dbReference type="Proteomes" id="UP000198341">
    <property type="component" value="Chromosome 15"/>
</dbReference>
<dbReference type="AlphaFoldDB" id="K8F576"/>
<dbReference type="RefSeq" id="XP_007508854.1">
    <property type="nucleotide sequence ID" value="XM_007508792.1"/>
</dbReference>
<dbReference type="KEGG" id="bpg:Bathy15g01990"/>
<name>K8F576_9CHLO</name>
<gene>
    <name evidence="2" type="ordered locus">Bathy15g01990</name>
</gene>
<organism evidence="2 3">
    <name type="scientific">Bathycoccus prasinos</name>
    <dbReference type="NCBI Taxonomy" id="41875"/>
    <lineage>
        <taxon>Eukaryota</taxon>
        <taxon>Viridiplantae</taxon>
        <taxon>Chlorophyta</taxon>
        <taxon>Mamiellophyceae</taxon>
        <taxon>Mamiellales</taxon>
        <taxon>Bathycoccaceae</taxon>
        <taxon>Bathycoccus</taxon>
    </lineage>
</organism>
<accession>K8F576</accession>